<gene>
    <name evidence="1" type="ORF">SERLA73DRAFT_156754</name>
</gene>
<proteinExistence type="predicted"/>
<organism evidence="2">
    <name type="scientific">Serpula lacrymans var. lacrymans (strain S7.3)</name>
    <name type="common">Dry rot fungus</name>
    <dbReference type="NCBI Taxonomy" id="936435"/>
    <lineage>
        <taxon>Eukaryota</taxon>
        <taxon>Fungi</taxon>
        <taxon>Dikarya</taxon>
        <taxon>Basidiomycota</taxon>
        <taxon>Agaricomycotina</taxon>
        <taxon>Agaricomycetes</taxon>
        <taxon>Agaricomycetidae</taxon>
        <taxon>Boletales</taxon>
        <taxon>Coniophorineae</taxon>
        <taxon>Serpulaceae</taxon>
        <taxon>Serpula</taxon>
    </lineage>
</organism>
<keyword evidence="2" id="KW-1185">Reference proteome</keyword>
<dbReference type="Proteomes" id="UP000008063">
    <property type="component" value="Unassembled WGS sequence"/>
</dbReference>
<evidence type="ECO:0000313" key="1">
    <source>
        <dbReference type="EMBL" id="EGN92807.1"/>
    </source>
</evidence>
<sequence>MLLTYLALQRFVISPGALWLMELNVDPVTLKEFEEVVHKEYADNQARDSLSQAMMCDNFDEEEEELWWCMQRGQANQTQMARVKASIAAALKEQKNRYTRREEQRKIRFEELLSQSIAQTKAKKAAQQENWKKQMAA</sequence>
<reference evidence="2" key="1">
    <citation type="journal article" date="2011" name="Science">
        <title>The plant cell wall-decomposing machinery underlies the functional diversity of forest fungi.</title>
        <authorList>
            <person name="Eastwood D.C."/>
            <person name="Floudas D."/>
            <person name="Binder M."/>
            <person name="Majcherczyk A."/>
            <person name="Schneider P."/>
            <person name="Aerts A."/>
            <person name="Asiegbu F.O."/>
            <person name="Baker S.E."/>
            <person name="Barry K."/>
            <person name="Bendiksby M."/>
            <person name="Blumentritt M."/>
            <person name="Coutinho P.M."/>
            <person name="Cullen D."/>
            <person name="de Vries R.P."/>
            <person name="Gathman A."/>
            <person name="Goodell B."/>
            <person name="Henrissat B."/>
            <person name="Ihrmark K."/>
            <person name="Kauserud H."/>
            <person name="Kohler A."/>
            <person name="LaButti K."/>
            <person name="Lapidus A."/>
            <person name="Lavin J.L."/>
            <person name="Lee Y.-H."/>
            <person name="Lindquist E."/>
            <person name="Lilly W."/>
            <person name="Lucas S."/>
            <person name="Morin E."/>
            <person name="Murat C."/>
            <person name="Oguiza J.A."/>
            <person name="Park J."/>
            <person name="Pisabarro A.G."/>
            <person name="Riley R."/>
            <person name="Rosling A."/>
            <person name="Salamov A."/>
            <person name="Schmidt O."/>
            <person name="Schmutz J."/>
            <person name="Skrede I."/>
            <person name="Stenlid J."/>
            <person name="Wiebenga A."/>
            <person name="Xie X."/>
            <person name="Kuees U."/>
            <person name="Hibbett D.S."/>
            <person name="Hoffmeister D."/>
            <person name="Hoegberg N."/>
            <person name="Martin F."/>
            <person name="Grigoriev I.V."/>
            <person name="Watkinson S.C."/>
        </authorList>
    </citation>
    <scope>NUCLEOTIDE SEQUENCE [LARGE SCALE GENOMIC DNA]</scope>
    <source>
        <strain evidence="2">strain S7.3</strain>
    </source>
</reference>
<name>F8QFW2_SERL3</name>
<dbReference type="AlphaFoldDB" id="F8QFW2"/>
<dbReference type="HOGENOM" id="CLU_1866349_0_0_1"/>
<accession>F8QFW2</accession>
<dbReference type="InParanoid" id="F8QFW2"/>
<dbReference type="EMBL" id="GL945498">
    <property type="protein sequence ID" value="EGN92807.1"/>
    <property type="molecule type" value="Genomic_DNA"/>
</dbReference>
<protein>
    <submittedName>
        <fullName evidence="1">Uncharacterized protein</fullName>
    </submittedName>
</protein>
<evidence type="ECO:0000313" key="2">
    <source>
        <dbReference type="Proteomes" id="UP000008063"/>
    </source>
</evidence>